<comment type="caution">
    <text evidence="11">The sequence shown here is derived from an EMBL/GenBank/DDBJ whole genome shotgun (WGS) entry which is preliminary data.</text>
</comment>
<dbReference type="InterPro" id="IPR003754">
    <property type="entry name" value="4pyrrol_synth_uPrphyn_synth"/>
</dbReference>
<gene>
    <name evidence="11" type="ORF">E6C51_10285</name>
</gene>
<evidence type="ECO:0000259" key="10">
    <source>
        <dbReference type="Pfam" id="PF02602"/>
    </source>
</evidence>
<evidence type="ECO:0000256" key="1">
    <source>
        <dbReference type="ARBA" id="ARBA00004772"/>
    </source>
</evidence>
<dbReference type="CDD" id="cd06578">
    <property type="entry name" value="HemD"/>
    <property type="match status" value="1"/>
</dbReference>
<evidence type="ECO:0000256" key="3">
    <source>
        <dbReference type="ARBA" id="ARBA00013109"/>
    </source>
</evidence>
<dbReference type="Proteomes" id="UP000310754">
    <property type="component" value="Unassembled WGS sequence"/>
</dbReference>
<keyword evidence="5 9" id="KW-0627">Porphyrin biosynthesis</keyword>
<organism evidence="11 12">
    <name type="scientific">Allorhizobium terrae</name>
    <dbReference type="NCBI Taxonomy" id="1848972"/>
    <lineage>
        <taxon>Bacteria</taxon>
        <taxon>Pseudomonadati</taxon>
        <taxon>Pseudomonadota</taxon>
        <taxon>Alphaproteobacteria</taxon>
        <taxon>Hyphomicrobiales</taxon>
        <taxon>Rhizobiaceae</taxon>
        <taxon>Rhizobium/Agrobacterium group</taxon>
        <taxon>Allorhizobium</taxon>
    </lineage>
</organism>
<proteinExistence type="inferred from homology"/>
<sequence>MRVLVTRAERAGQKTAKRLLGLGFEAAMLPLAKPVHAPENALKALSQPHSALIVTSTEAIAALAAIKDKLHPHFSTPVFAVGSATAKAAGVLGFENVRAANGDGAALASLLHTQHQTDNAPLLYLAGYPRAKTLERALDALGMAYRICEIYRMGTIAYQVHDIARHLDDKPVDAVLLYSAETAKRFCALPFNASTLELFASARFLCLSQNVADHMTPPFNTRLFAALHPDEESLLSLI</sequence>
<keyword evidence="12" id="KW-1185">Reference proteome</keyword>
<evidence type="ECO:0000313" key="12">
    <source>
        <dbReference type="Proteomes" id="UP000310754"/>
    </source>
</evidence>
<evidence type="ECO:0000256" key="2">
    <source>
        <dbReference type="ARBA" id="ARBA00008133"/>
    </source>
</evidence>
<dbReference type="GO" id="GO:0006780">
    <property type="term" value="P:uroporphyrinogen III biosynthetic process"/>
    <property type="evidence" value="ECO:0007669"/>
    <property type="project" value="UniProtKB-UniRule"/>
</dbReference>
<dbReference type="EMBL" id="SSOA01000004">
    <property type="protein sequence ID" value="THF50136.1"/>
    <property type="molecule type" value="Genomic_DNA"/>
</dbReference>
<protein>
    <recommendedName>
        <fullName evidence="7 9">Uroporphyrinogen-III synthase</fullName>
        <ecNumber evidence="3 9">4.2.1.75</ecNumber>
    </recommendedName>
</protein>
<comment type="catalytic activity">
    <reaction evidence="8 9">
        <text>hydroxymethylbilane = uroporphyrinogen III + H2O</text>
        <dbReference type="Rhea" id="RHEA:18965"/>
        <dbReference type="ChEBI" id="CHEBI:15377"/>
        <dbReference type="ChEBI" id="CHEBI:57308"/>
        <dbReference type="ChEBI" id="CHEBI:57845"/>
        <dbReference type="EC" id="4.2.1.75"/>
    </reaction>
</comment>
<evidence type="ECO:0000256" key="6">
    <source>
        <dbReference type="ARBA" id="ARBA00037589"/>
    </source>
</evidence>
<dbReference type="GO" id="GO:0004852">
    <property type="term" value="F:uroporphyrinogen-III synthase activity"/>
    <property type="evidence" value="ECO:0007669"/>
    <property type="project" value="UniProtKB-UniRule"/>
</dbReference>
<dbReference type="InterPro" id="IPR039793">
    <property type="entry name" value="UROS/Hem4"/>
</dbReference>
<dbReference type="EC" id="4.2.1.75" evidence="3 9"/>
<evidence type="ECO:0000256" key="7">
    <source>
        <dbReference type="ARBA" id="ARBA00040167"/>
    </source>
</evidence>
<keyword evidence="4 9" id="KW-0456">Lyase</keyword>
<comment type="pathway">
    <text evidence="1 9">Porphyrin-containing compound metabolism; protoporphyrin-IX biosynthesis; coproporphyrinogen-III from 5-aminolevulinate: step 3/4.</text>
</comment>
<dbReference type="NCBIfam" id="NF006621">
    <property type="entry name" value="PRK09189.1"/>
    <property type="match status" value="1"/>
</dbReference>
<reference evidence="11 12" key="1">
    <citation type="submission" date="2019-04" db="EMBL/GenBank/DDBJ databases">
        <title>Rhizobium terrae sp. nov., isolated from a paddy soil.</title>
        <authorList>
            <person name="Lin S.-Y."/>
            <person name="Hameed A."/>
            <person name="Huang H.-I."/>
            <person name="Young C.-C."/>
        </authorList>
    </citation>
    <scope>NUCLEOTIDE SEQUENCE [LARGE SCALE GENOMIC DNA]</scope>
    <source>
        <strain evidence="11 12">CC-HIH110</strain>
    </source>
</reference>
<dbReference type="PANTHER" id="PTHR38042">
    <property type="entry name" value="UROPORPHYRINOGEN-III SYNTHASE, CHLOROPLASTIC"/>
    <property type="match status" value="1"/>
</dbReference>
<evidence type="ECO:0000256" key="4">
    <source>
        <dbReference type="ARBA" id="ARBA00023239"/>
    </source>
</evidence>
<dbReference type="Pfam" id="PF02602">
    <property type="entry name" value="HEM4"/>
    <property type="match status" value="1"/>
</dbReference>
<evidence type="ECO:0000256" key="5">
    <source>
        <dbReference type="ARBA" id="ARBA00023244"/>
    </source>
</evidence>
<evidence type="ECO:0000256" key="9">
    <source>
        <dbReference type="RuleBase" id="RU366031"/>
    </source>
</evidence>
<dbReference type="RefSeq" id="WP_190235880.1">
    <property type="nucleotide sequence ID" value="NZ_SSOA01000004.1"/>
</dbReference>
<comment type="function">
    <text evidence="6 9">Catalyzes cyclization of the linear tetrapyrrole, hydroxymethylbilane, to the macrocyclic uroporphyrinogen III.</text>
</comment>
<dbReference type="PANTHER" id="PTHR38042:SF1">
    <property type="entry name" value="UROPORPHYRINOGEN-III SYNTHASE, CHLOROPLASTIC"/>
    <property type="match status" value="1"/>
</dbReference>
<dbReference type="SUPFAM" id="SSF69618">
    <property type="entry name" value="HemD-like"/>
    <property type="match status" value="1"/>
</dbReference>
<feature type="domain" description="Tetrapyrrole biosynthesis uroporphyrinogen III synthase" evidence="10">
    <location>
        <begin position="14"/>
        <end position="216"/>
    </location>
</feature>
<dbReference type="GO" id="GO:0006782">
    <property type="term" value="P:protoporphyrinogen IX biosynthetic process"/>
    <property type="evidence" value="ECO:0007669"/>
    <property type="project" value="UniProtKB-UniRule"/>
</dbReference>
<dbReference type="AlphaFoldDB" id="A0A4S3ZWA7"/>
<name>A0A4S3ZWA7_9HYPH</name>
<evidence type="ECO:0000313" key="11">
    <source>
        <dbReference type="EMBL" id="THF50136.1"/>
    </source>
</evidence>
<dbReference type="InterPro" id="IPR036108">
    <property type="entry name" value="4pyrrol_syn_uPrphyn_synt_sf"/>
</dbReference>
<dbReference type="Gene3D" id="3.40.50.10090">
    <property type="match status" value="2"/>
</dbReference>
<accession>A0A4S3ZWA7</accession>
<evidence type="ECO:0000256" key="8">
    <source>
        <dbReference type="ARBA" id="ARBA00048617"/>
    </source>
</evidence>
<comment type="similarity">
    <text evidence="2 9">Belongs to the uroporphyrinogen-III synthase family.</text>
</comment>